<reference evidence="2 3" key="1">
    <citation type="submission" date="2024-11" db="EMBL/GenBank/DDBJ databases">
        <title>Chromosome-level genome assembly of Eucalyptus globulus Labill. provides insights into its genome evolution.</title>
        <authorList>
            <person name="Li X."/>
        </authorList>
    </citation>
    <scope>NUCLEOTIDE SEQUENCE [LARGE SCALE GENOMIC DNA]</scope>
    <source>
        <strain evidence="2">CL2024</strain>
        <tissue evidence="2">Fresh tender leaves</tissue>
    </source>
</reference>
<organism evidence="2 3">
    <name type="scientific">Eucalyptus globulus</name>
    <name type="common">Tasmanian blue gum</name>
    <dbReference type="NCBI Taxonomy" id="34317"/>
    <lineage>
        <taxon>Eukaryota</taxon>
        <taxon>Viridiplantae</taxon>
        <taxon>Streptophyta</taxon>
        <taxon>Embryophyta</taxon>
        <taxon>Tracheophyta</taxon>
        <taxon>Spermatophyta</taxon>
        <taxon>Magnoliopsida</taxon>
        <taxon>eudicotyledons</taxon>
        <taxon>Gunneridae</taxon>
        <taxon>Pentapetalae</taxon>
        <taxon>rosids</taxon>
        <taxon>malvids</taxon>
        <taxon>Myrtales</taxon>
        <taxon>Myrtaceae</taxon>
        <taxon>Myrtoideae</taxon>
        <taxon>Eucalypteae</taxon>
        <taxon>Eucalyptus</taxon>
    </lineage>
</organism>
<keyword evidence="3" id="KW-1185">Reference proteome</keyword>
<feature type="region of interest" description="Disordered" evidence="1">
    <location>
        <begin position="201"/>
        <end position="245"/>
    </location>
</feature>
<feature type="region of interest" description="Disordered" evidence="1">
    <location>
        <begin position="133"/>
        <end position="159"/>
    </location>
</feature>
<accession>A0ABD3JQT3</accession>
<feature type="compositionally biased region" description="Basic residues" evidence="1">
    <location>
        <begin position="138"/>
        <end position="159"/>
    </location>
</feature>
<feature type="compositionally biased region" description="Low complexity" evidence="1">
    <location>
        <begin position="217"/>
        <end position="228"/>
    </location>
</feature>
<comment type="caution">
    <text evidence="2">The sequence shown here is derived from an EMBL/GenBank/DDBJ whole genome shotgun (WGS) entry which is preliminary data.</text>
</comment>
<protein>
    <submittedName>
        <fullName evidence="2">Uncharacterized protein</fullName>
    </submittedName>
</protein>
<dbReference type="Proteomes" id="UP001634007">
    <property type="component" value="Unassembled WGS sequence"/>
</dbReference>
<proteinExistence type="predicted"/>
<dbReference type="AlphaFoldDB" id="A0ABD3JQT3"/>
<dbReference type="PANTHER" id="PTHR34193">
    <property type="entry name" value="OS11G0199801 PROTEIN"/>
    <property type="match status" value="1"/>
</dbReference>
<gene>
    <name evidence="2" type="ORF">ACJRO7_033570</name>
</gene>
<evidence type="ECO:0000313" key="3">
    <source>
        <dbReference type="Proteomes" id="UP001634007"/>
    </source>
</evidence>
<evidence type="ECO:0000313" key="2">
    <source>
        <dbReference type="EMBL" id="KAL3728997.1"/>
    </source>
</evidence>
<evidence type="ECO:0000256" key="1">
    <source>
        <dbReference type="SAM" id="MobiDB-lite"/>
    </source>
</evidence>
<sequence length="264" mass="30700">MFAQNHIFSLAPKSHNPVEKSRDLEFEFEVPCRMRNHHSRNYPDLLTLKRNHHSRNYPDLLTLWKHGNMSVRVAKDVDTSPLLPLDHHYSNLSPLLTTQRIEEGRREMMEMIQNIPESSYELSFKNIVHEQLSLQSNKKQKRKKRKKVTKAASHQHHQVSRCNCMETRTFLIKIRSQISPRMLFEGPDQRNSDMVSRIKMSPLAKGQGSCDRDRTESSTSRSKGYSSSNNDGDSFLGRWPFARPEGEMRRQRTSCFLSSSAPCT</sequence>
<dbReference type="EMBL" id="JBJKBG010000008">
    <property type="protein sequence ID" value="KAL3728997.1"/>
    <property type="molecule type" value="Genomic_DNA"/>
</dbReference>
<dbReference type="PANTHER" id="PTHR34193:SF10">
    <property type="entry name" value="DUF1645 FAMILY PROTEIN"/>
    <property type="match status" value="1"/>
</dbReference>
<name>A0ABD3JQT3_EUCGL</name>